<accession>A0ABT8E1I7</accession>
<name>A0ABT8E1I7_9BACL</name>
<gene>
    <name evidence="1" type="ORF">QYF49_01675</name>
</gene>
<reference evidence="1" key="1">
    <citation type="submission" date="2023-06" db="EMBL/GenBank/DDBJ databases">
        <title>Draft Genome Sequences of Representative Paenibacillus Polymyxa, Bacillus cereus, Fictibacillus sp., and Brevibacillus agri Strains Isolated from Amazonian Dark Earth.</title>
        <authorList>
            <person name="Pellegrinetti T.A."/>
            <person name="Cunha I.C.M."/>
            <person name="Chaves M.G."/>
            <person name="Freitas A.S."/>
            <person name="Silva A.V.R."/>
            <person name="Tsai S.M."/>
            <person name="Mendes L.W."/>
        </authorList>
    </citation>
    <scope>NUCLEOTIDE SEQUENCE</scope>
    <source>
        <strain evidence="1">CENA-BCM004</strain>
    </source>
</reference>
<sequence>MNKAKYAVYLIGIFIVTITEKVFDRLPTNTYRSPNYDTDKNHSV</sequence>
<keyword evidence="2" id="KW-1185">Reference proteome</keyword>
<dbReference type="Proteomes" id="UP001168694">
    <property type="component" value="Unassembled WGS sequence"/>
</dbReference>
<dbReference type="RefSeq" id="WP_290397900.1">
    <property type="nucleotide sequence ID" value="NZ_JAUHLN010000001.1"/>
</dbReference>
<comment type="caution">
    <text evidence="1">The sequence shown here is derived from an EMBL/GenBank/DDBJ whole genome shotgun (WGS) entry which is preliminary data.</text>
</comment>
<dbReference type="EMBL" id="JAUHLN010000001">
    <property type="protein sequence ID" value="MDN4071741.1"/>
    <property type="molecule type" value="Genomic_DNA"/>
</dbReference>
<organism evidence="1 2">
    <name type="scientific">Fictibacillus terranigra</name>
    <dbReference type="NCBI Taxonomy" id="3058424"/>
    <lineage>
        <taxon>Bacteria</taxon>
        <taxon>Bacillati</taxon>
        <taxon>Bacillota</taxon>
        <taxon>Bacilli</taxon>
        <taxon>Bacillales</taxon>
        <taxon>Fictibacillaceae</taxon>
        <taxon>Fictibacillus</taxon>
    </lineage>
</organism>
<evidence type="ECO:0008006" key="3">
    <source>
        <dbReference type="Google" id="ProtNLM"/>
    </source>
</evidence>
<evidence type="ECO:0000313" key="1">
    <source>
        <dbReference type="EMBL" id="MDN4071741.1"/>
    </source>
</evidence>
<proteinExistence type="predicted"/>
<protein>
    <recommendedName>
        <fullName evidence="3">Cyclic lactone autoinducer peptide</fullName>
    </recommendedName>
</protein>
<evidence type="ECO:0000313" key="2">
    <source>
        <dbReference type="Proteomes" id="UP001168694"/>
    </source>
</evidence>